<protein>
    <submittedName>
        <fullName evidence="1">Uncharacterized protein</fullName>
    </submittedName>
</protein>
<dbReference type="EMBL" id="JAFCMP010000003">
    <property type="protein sequence ID" value="KAG5192624.1"/>
    <property type="molecule type" value="Genomic_DNA"/>
</dbReference>
<evidence type="ECO:0000313" key="1">
    <source>
        <dbReference type="EMBL" id="KAG5192624.1"/>
    </source>
</evidence>
<dbReference type="InterPro" id="IPR052050">
    <property type="entry name" value="SecEffector_AnkRepeat"/>
</dbReference>
<dbReference type="PANTHER" id="PTHR46586">
    <property type="entry name" value="ANKYRIN REPEAT-CONTAINING PROTEIN"/>
    <property type="match status" value="1"/>
</dbReference>
<dbReference type="Proteomes" id="UP000664859">
    <property type="component" value="Unassembled WGS sequence"/>
</dbReference>
<gene>
    <name evidence="1" type="ORF">JKP88DRAFT_292619</name>
</gene>
<dbReference type="AlphaFoldDB" id="A0A836CP87"/>
<name>A0A836CP87_9STRA</name>
<reference evidence="1" key="1">
    <citation type="submission" date="2021-02" db="EMBL/GenBank/DDBJ databases">
        <title>First Annotated Genome of the Yellow-green Alga Tribonema minus.</title>
        <authorList>
            <person name="Mahan K.M."/>
        </authorList>
    </citation>
    <scope>NUCLEOTIDE SEQUENCE</scope>
    <source>
        <strain evidence="1">UTEX B ZZ1240</strain>
    </source>
</reference>
<dbReference type="PANTHER" id="PTHR46586:SF3">
    <property type="entry name" value="ANKYRIN REPEAT-CONTAINING PROTEIN"/>
    <property type="match status" value="1"/>
</dbReference>
<evidence type="ECO:0000313" key="2">
    <source>
        <dbReference type="Proteomes" id="UP000664859"/>
    </source>
</evidence>
<accession>A0A836CP87</accession>
<keyword evidence="2" id="KW-1185">Reference proteome</keyword>
<dbReference type="OrthoDB" id="194358at2759"/>
<dbReference type="SUPFAM" id="SSF140860">
    <property type="entry name" value="Pseudo ankyrin repeat-like"/>
    <property type="match status" value="1"/>
</dbReference>
<sequence>MGRGHWLYLAPVAQSWRTAYMSIMAQQEGVPWVCATSPPAAVESPQRLEMALACGITVHVPSLHYSCNVFDAAGASGSMEVVRRLHGLGLRVSCVLPSAARARRTGILYRLPALVQESGDEVTLHTWVLVQASILGAAYDDNELKAVLVWLSQQVRPWPVWYCTLLCHTAARKGRLAALKFLMHDDHGQALFGPLIRDLSAVDWSSPEWTKAPKQHFKWPSFAFDDEPEFHQYANALLTLMDAAAVGSRVEMLQWSRQEQGLPFTRLTMPCAAARGRLAALQWLHRMGCPHDVNDLCKEDFDVKAFLWAAQQGCPWGEWRSLSCDGLSDGRYTIKKAIHAAGCPCQCRSD</sequence>
<proteinExistence type="predicted"/>
<organism evidence="1 2">
    <name type="scientific">Tribonema minus</name>
    <dbReference type="NCBI Taxonomy" id="303371"/>
    <lineage>
        <taxon>Eukaryota</taxon>
        <taxon>Sar</taxon>
        <taxon>Stramenopiles</taxon>
        <taxon>Ochrophyta</taxon>
        <taxon>PX clade</taxon>
        <taxon>Xanthophyceae</taxon>
        <taxon>Tribonematales</taxon>
        <taxon>Tribonemataceae</taxon>
        <taxon>Tribonema</taxon>
    </lineage>
</organism>
<comment type="caution">
    <text evidence="1">The sequence shown here is derived from an EMBL/GenBank/DDBJ whole genome shotgun (WGS) entry which is preliminary data.</text>
</comment>